<dbReference type="InterPro" id="IPR057855">
    <property type="entry name" value="Beta-prop_WDR19_1st"/>
</dbReference>
<dbReference type="SMART" id="SM00320">
    <property type="entry name" value="WD40"/>
    <property type="match status" value="5"/>
</dbReference>
<evidence type="ECO:0000259" key="19">
    <source>
        <dbReference type="Pfam" id="PF23145"/>
    </source>
</evidence>
<keyword evidence="9" id="KW-0282">Flagellum</keyword>
<comment type="subunit">
    <text evidence="14">Component of the IFT complex A (IFT-A) complex. IFT-A complex is divided into a core subcomplex composed of IFT122:IFT140:WDR19 which is associated with TULP3 and a peripheral subcomplex composed of IFT43:WDR35:TTC21B. Interacts (via C-terminal region) with IFT122 (via C-terminal region). Interacts with BBS1. Interacts with TTC25.</text>
</comment>
<dbReference type="SUPFAM" id="SSF82171">
    <property type="entry name" value="DPP6 N-terminal domain-like"/>
    <property type="match status" value="1"/>
</dbReference>
<dbReference type="Pfam" id="PF23146">
    <property type="entry name" value="Zf_IFT144_1st"/>
    <property type="match status" value="1"/>
</dbReference>
<keyword evidence="8" id="KW-0802">TPR repeat</keyword>
<evidence type="ECO:0000259" key="21">
    <source>
        <dbReference type="Pfam" id="PF24762"/>
    </source>
</evidence>
<dbReference type="GO" id="GO:0035721">
    <property type="term" value="P:intraciliary retrograde transport"/>
    <property type="evidence" value="ECO:0000318"/>
    <property type="project" value="GO_Central"/>
</dbReference>
<evidence type="ECO:0000256" key="17">
    <source>
        <dbReference type="PROSITE-ProRule" id="PRU00221"/>
    </source>
</evidence>
<evidence type="ECO:0000259" key="20">
    <source>
        <dbReference type="Pfam" id="PF23389"/>
    </source>
</evidence>
<dbReference type="GO" id="GO:0031514">
    <property type="term" value="C:motile cilium"/>
    <property type="evidence" value="ECO:0007669"/>
    <property type="project" value="UniProtKB-SubCell"/>
</dbReference>
<dbReference type="InterPro" id="IPR056170">
    <property type="entry name" value="Znf_IFT121-like"/>
</dbReference>
<feature type="domain" description="WDR19 WD40 repeat" evidence="18">
    <location>
        <begin position="388"/>
        <end position="678"/>
    </location>
</feature>
<evidence type="ECO:0000256" key="16">
    <source>
        <dbReference type="ARBA" id="ARBA00075765"/>
    </source>
</evidence>
<feature type="repeat" description="WD" evidence="17">
    <location>
        <begin position="53"/>
        <end position="69"/>
    </location>
</feature>
<evidence type="ECO:0000313" key="23">
    <source>
        <dbReference type="Proteomes" id="UP000008144"/>
    </source>
</evidence>
<evidence type="ECO:0000313" key="22">
    <source>
        <dbReference type="Ensembl" id="ENSCINP00000010279.3"/>
    </source>
</evidence>
<organism evidence="22 23">
    <name type="scientific">Ciona intestinalis</name>
    <name type="common">Transparent sea squirt</name>
    <name type="synonym">Ascidia intestinalis</name>
    <dbReference type="NCBI Taxonomy" id="7719"/>
    <lineage>
        <taxon>Eukaryota</taxon>
        <taxon>Metazoa</taxon>
        <taxon>Chordata</taxon>
        <taxon>Tunicata</taxon>
        <taxon>Ascidiacea</taxon>
        <taxon>Phlebobranchia</taxon>
        <taxon>Cionidae</taxon>
        <taxon>Ciona</taxon>
    </lineage>
</organism>
<reference evidence="22" key="4">
    <citation type="submission" date="2025-09" db="UniProtKB">
        <authorList>
            <consortium name="Ensembl"/>
        </authorList>
    </citation>
    <scope>IDENTIFICATION</scope>
</reference>
<evidence type="ECO:0000256" key="11">
    <source>
        <dbReference type="ARBA" id="ARBA00023212"/>
    </source>
</evidence>
<protein>
    <recommendedName>
        <fullName evidence="15">WD repeat-containing protein 19</fullName>
    </recommendedName>
    <alternativeName>
        <fullName evidence="16">Intraflagellar transport 144 homolog</fullName>
    </alternativeName>
</protein>
<reference evidence="22" key="2">
    <citation type="journal article" date="2008" name="Genome Biol.">
        <title>Improved genome assembly and evidence-based global gene model set for the chordate Ciona intestinalis: new insight into intron and operon populations.</title>
        <authorList>
            <person name="Satou Y."/>
            <person name="Mineta K."/>
            <person name="Ogasawara M."/>
            <person name="Sasakura Y."/>
            <person name="Shoguchi E."/>
            <person name="Ueno K."/>
            <person name="Yamada L."/>
            <person name="Matsumoto J."/>
            <person name="Wasserscheid J."/>
            <person name="Dewar K."/>
            <person name="Wiley G.B."/>
            <person name="Macmil S.L."/>
            <person name="Roe B.A."/>
            <person name="Zeller R.W."/>
            <person name="Hastings K.E."/>
            <person name="Lemaire P."/>
            <person name="Lindquist E."/>
            <person name="Endo T."/>
            <person name="Hotta K."/>
            <person name="Inaba K."/>
        </authorList>
    </citation>
    <scope>NUCLEOTIDE SEQUENCE [LARGE SCALE GENOMIC DNA]</scope>
    <source>
        <strain evidence="22">wild type</strain>
    </source>
</reference>
<dbReference type="Pfam" id="PF24762">
    <property type="entry name" value="TPR_IF140-IFT172"/>
    <property type="match status" value="1"/>
</dbReference>
<dbReference type="InterPro" id="IPR040379">
    <property type="entry name" value="WDR19/dyf-2"/>
</dbReference>
<keyword evidence="6" id="KW-0677">Repeat</keyword>
<keyword evidence="23" id="KW-1185">Reference proteome</keyword>
<dbReference type="PANTHER" id="PTHR14920">
    <property type="entry name" value="OSMOTIC AVOIDANCE ABNORMAL PROTEIN 1/WD REPEAT MEMBRANE PROTEIN"/>
    <property type="match status" value="1"/>
</dbReference>
<dbReference type="SUPFAM" id="SSF48452">
    <property type="entry name" value="TPR-like"/>
    <property type="match status" value="1"/>
</dbReference>
<evidence type="ECO:0000256" key="13">
    <source>
        <dbReference type="ARBA" id="ARBA00053638"/>
    </source>
</evidence>
<dbReference type="FunFam" id="2.130.10.10:FF:000242">
    <property type="entry name" value="WD repeat domain 19, isoform CRA_a"/>
    <property type="match status" value="1"/>
</dbReference>
<reference evidence="22" key="3">
    <citation type="submission" date="2025-08" db="UniProtKB">
        <authorList>
            <consortium name="Ensembl"/>
        </authorList>
    </citation>
    <scope>IDENTIFICATION</scope>
</reference>
<reference evidence="23" key="1">
    <citation type="journal article" date="2002" name="Science">
        <title>The draft genome of Ciona intestinalis: insights into chordate and vertebrate origins.</title>
        <authorList>
            <person name="Dehal P."/>
            <person name="Satou Y."/>
            <person name="Campbell R.K."/>
            <person name="Chapman J."/>
            <person name="Degnan B."/>
            <person name="De Tomaso A."/>
            <person name="Davidson B."/>
            <person name="Di Gregorio A."/>
            <person name="Gelpke M."/>
            <person name="Goodstein D.M."/>
            <person name="Harafuji N."/>
            <person name="Hastings K.E."/>
            <person name="Ho I."/>
            <person name="Hotta K."/>
            <person name="Huang W."/>
            <person name="Kawashima T."/>
            <person name="Lemaire P."/>
            <person name="Martinez D."/>
            <person name="Meinertzhagen I.A."/>
            <person name="Necula S."/>
            <person name="Nonaka M."/>
            <person name="Putnam N."/>
            <person name="Rash S."/>
            <person name="Saiga H."/>
            <person name="Satake M."/>
            <person name="Terry A."/>
            <person name="Yamada L."/>
            <person name="Wang H.G."/>
            <person name="Awazu S."/>
            <person name="Azumi K."/>
            <person name="Boore J."/>
            <person name="Branno M."/>
            <person name="Chin-Bow S."/>
            <person name="DeSantis R."/>
            <person name="Doyle S."/>
            <person name="Francino P."/>
            <person name="Keys D.N."/>
            <person name="Haga S."/>
            <person name="Hayashi H."/>
            <person name="Hino K."/>
            <person name="Imai K.S."/>
            <person name="Inaba K."/>
            <person name="Kano S."/>
            <person name="Kobayashi K."/>
            <person name="Kobayashi M."/>
            <person name="Lee B.I."/>
            <person name="Makabe K.W."/>
            <person name="Manohar C."/>
            <person name="Matassi G."/>
            <person name="Medina M."/>
            <person name="Mochizuki Y."/>
            <person name="Mount S."/>
            <person name="Morishita T."/>
            <person name="Miura S."/>
            <person name="Nakayama A."/>
            <person name="Nishizaka S."/>
            <person name="Nomoto H."/>
            <person name="Ohta F."/>
            <person name="Oishi K."/>
            <person name="Rigoutsos I."/>
            <person name="Sano M."/>
            <person name="Sasaki A."/>
            <person name="Sasakura Y."/>
            <person name="Shoguchi E."/>
            <person name="Shin-i T."/>
            <person name="Spagnuolo A."/>
            <person name="Stainier D."/>
            <person name="Suzuki M.M."/>
            <person name="Tassy O."/>
            <person name="Takatori N."/>
            <person name="Tokuoka M."/>
            <person name="Yagi K."/>
            <person name="Yoshizaki F."/>
            <person name="Wada S."/>
            <person name="Zhang C."/>
            <person name="Hyatt P.D."/>
            <person name="Larimer F."/>
            <person name="Detter C."/>
            <person name="Doggett N."/>
            <person name="Glavina T."/>
            <person name="Hawkins T."/>
            <person name="Richardson P."/>
            <person name="Lucas S."/>
            <person name="Kohara Y."/>
            <person name="Levine M."/>
            <person name="Satoh N."/>
            <person name="Rokhsar D.S."/>
        </authorList>
    </citation>
    <scope>NUCLEOTIDE SEQUENCE [LARGE SCALE GENOMIC DNA]</scope>
</reference>
<dbReference type="Pfam" id="PF23145">
    <property type="entry name" value="Zf_2nd_IFT121"/>
    <property type="match status" value="1"/>
</dbReference>
<dbReference type="PANTHER" id="PTHR14920:SF0">
    <property type="entry name" value="WD REPEAT DOMAIN 19"/>
    <property type="match status" value="1"/>
</dbReference>
<dbReference type="FunFam" id="1.25.40.470:FF:000009">
    <property type="entry name" value="WD repeat-containing protein 19 isoform X1"/>
    <property type="match status" value="1"/>
</dbReference>
<proteinExistence type="predicted"/>
<evidence type="ECO:0000256" key="9">
    <source>
        <dbReference type="ARBA" id="ARBA00022846"/>
    </source>
</evidence>
<keyword evidence="5 17" id="KW-0853">WD repeat</keyword>
<name>F6WLW9_CIOIN</name>
<evidence type="ECO:0000256" key="1">
    <source>
        <dbReference type="ARBA" id="ARBA00004120"/>
    </source>
</evidence>
<evidence type="ECO:0000256" key="10">
    <source>
        <dbReference type="ARBA" id="ARBA00023069"/>
    </source>
</evidence>
<dbReference type="Gene3D" id="1.25.40.470">
    <property type="match status" value="2"/>
</dbReference>
<feature type="domain" description="WDR19 first beta-propeller" evidence="20">
    <location>
        <begin position="45"/>
        <end position="368"/>
    </location>
</feature>
<dbReference type="InterPro" id="IPR001680">
    <property type="entry name" value="WD40_rpt"/>
</dbReference>
<dbReference type="HOGENOM" id="CLU_003002_2_0_1"/>
<dbReference type="InterPro" id="IPR039468">
    <property type="entry name" value="WDR19_WD40_rpt"/>
</dbReference>
<dbReference type="InterPro" id="IPR056168">
    <property type="entry name" value="TPR_IF140/IFT172/WDR19"/>
</dbReference>
<dbReference type="Pfam" id="PF15911">
    <property type="entry name" value="Beta-prop_WDR19_2nd"/>
    <property type="match status" value="1"/>
</dbReference>
<evidence type="ECO:0000256" key="14">
    <source>
        <dbReference type="ARBA" id="ARBA00064891"/>
    </source>
</evidence>
<dbReference type="InterPro" id="IPR011990">
    <property type="entry name" value="TPR-like_helical_dom_sf"/>
</dbReference>
<feature type="domain" description="IF140/IFT172/WDR19 TPR" evidence="21">
    <location>
        <begin position="707"/>
        <end position="848"/>
    </location>
</feature>
<dbReference type="GO" id="GO:0005929">
    <property type="term" value="C:cilium"/>
    <property type="evidence" value="ECO:0000318"/>
    <property type="project" value="GO_Central"/>
</dbReference>
<dbReference type="GO" id="GO:0060271">
    <property type="term" value="P:cilium assembly"/>
    <property type="evidence" value="ECO:0000318"/>
    <property type="project" value="GO_Central"/>
</dbReference>
<evidence type="ECO:0000256" key="3">
    <source>
        <dbReference type="ARBA" id="ARBA00004504"/>
    </source>
</evidence>
<dbReference type="OMA" id="NDMLTHT"/>
<dbReference type="Ensembl" id="ENSCINT00000010279.3">
    <property type="protein sequence ID" value="ENSCINP00000010279.3"/>
    <property type="gene ID" value="ENSCING00000004990.3"/>
</dbReference>
<comment type="subcellular location">
    <subcellularLocation>
        <location evidence="2">Cell projection</location>
        <location evidence="2">Cilium</location>
        <location evidence="2">Flagellum</location>
    </subcellularLocation>
    <subcellularLocation>
        <location evidence="3">Cell projection</location>
        <location evidence="3">Cilium</location>
        <location evidence="3">Photoreceptor outer segment</location>
    </subcellularLocation>
    <subcellularLocation>
        <location evidence="1">Cytoplasm</location>
        <location evidence="1">Cytoskeleton</location>
        <location evidence="1">Cilium basal body</location>
    </subcellularLocation>
</comment>
<dbReference type="GO" id="GO:0030991">
    <property type="term" value="C:intraciliary transport particle A"/>
    <property type="evidence" value="ECO:0000318"/>
    <property type="project" value="GO_Central"/>
</dbReference>
<comment type="function">
    <text evidence="13">As component of the IFT complex A (IFT-A), a complex required for retrograde ciliary transport and entry into cilia of G protein-coupled receptors (GPCRs), it is involved in cilia function and/or assembly. Essential for functional IFT-A assembly and ciliary entry of GPCRs. Associates with the BBSome complex to mediate ciliary transport.</text>
</comment>
<dbReference type="GO" id="GO:0001750">
    <property type="term" value="C:photoreceptor outer segment"/>
    <property type="evidence" value="ECO:0007669"/>
    <property type="project" value="UniProtKB-SubCell"/>
</dbReference>
<dbReference type="SUPFAM" id="SSF69322">
    <property type="entry name" value="Tricorn protease domain 2"/>
    <property type="match status" value="1"/>
</dbReference>
<evidence type="ECO:0000256" key="7">
    <source>
        <dbReference type="ARBA" id="ARBA00022794"/>
    </source>
</evidence>
<dbReference type="PROSITE" id="PS50082">
    <property type="entry name" value="WD_REPEATS_2"/>
    <property type="match status" value="1"/>
</dbReference>
<keyword evidence="4" id="KW-0963">Cytoplasm</keyword>
<evidence type="ECO:0000256" key="4">
    <source>
        <dbReference type="ARBA" id="ARBA00022490"/>
    </source>
</evidence>
<evidence type="ECO:0000259" key="18">
    <source>
        <dbReference type="Pfam" id="PF15911"/>
    </source>
</evidence>
<sequence>SSLKCIQISLRKNRELFIFCPIFCRYARRMFSLKERVHGSDTPLMFRWQKTLGNYLATTGHDNVVRVWDRHGQLEEEIQLPGSCTGMEWDKDGDVLCFICEKSSTIFMWDANQKRVVKIDSGAKDAHTLLCWSRTDLHLAIGNKIGNLILYDHKVGRKVPIIGKHTRKIVCGHWSAQNLLALGGTDNGITISDVNGKTLHSFSVRDQPSLLRFSEMKRSVKNEPGENTVSLVVGKKTLYFFKMYDPDNIIELAFQPRYGKIEAYHWYGDGYIMIGFSNGFFVVISTHAKEIGQELFQVRNHHDYLSSIAISPVLNYAASCGDTNIRIHDLRELSEINAIINVDDEPKGLREIDWTTDGQLLAVSTARGTLHCYLTKLPMLGDSCGTKIAYLTSLLEVTVENKVEDERPVAVTIDVEPTFVACGPYHLAVGMNNRAWFYYLSDKGTSIKILSVKKSRTDMEKTRDREYLGTIESMSLNMDYAAVLVKGKVQLHVIDQGMHAAVEERESKLFPEREDMGNITCSTLTNEFLIYGTDVGTLNFFFIEDWSNVNTFRHLTQIRNIYPDSSGSHVAVIDDKGDGFIYNPVNDSTLEIPSLPAQCHGILWENNPFDKGVFVVFDDSTIYTYIFHRESVNGTGPHVSVVGTTHLPFTQRPLLLYNGTLTLQLASGKTTSLLLDTHSFLRVTESQDAQPDIESLEQAMNLRKWREAWVVCEGLNDKQQWTNLGHSAVQSLEVDLAVRVYRHLADAGMVMALEKLRDVEDSFLLAGSLASFLGKFDLAQDLLLSSSQPIAALEMRRDLMHWDTALQLANRLDSKQIPFIAKEYGQQLEFTGNYTAALSHYEKGVTRNQQYREHDEGCAAGMARTAIRLGDIRRGVQLAMQHPSRQLKKECGVILEGMRQYAESAVLFEKGEYYDKAAAVYIKSKNWSKVGELLPKITSLKIHLQYAKAKEADGKFKEAADAYRNAKDHDNQVRVYLDHLRDPEKAVKVVKESGSVEGAKMVARFFVKLADYGSAIQFLVLSKCNDEAFQMAQQHGQMEIYAEIIGEDATKEDFKSIAVHFENEKNHLMAGKFFSLCEEYARALKHYLKCSSDESEKSLDQAIRTVALAKDDNLTRRLIDFLMGETDGMPRDANYLFKLYMAMEQYSEAAQTAIIISKEEQKNGNYRIAHDLLFSMMRELKKNNIRIPSDMENNLMILHSYVLIKNHMKRGNHLVAARMLIRVAENISKFPNHIVPILTSTVIECHKSGLHASSFSYAAMLMRPEYRTSIDAKYRKKIEQIVRKTGNKADEEEQKTAPCPHCDFELVDTELVCPSCRNNIPYCIATGRHITRDRMSSCPKCNFPAFYLDFQNYLDAGSICPMCSDNVTSDELLRLKDPEKYLNK</sequence>
<dbReference type="GO" id="GO:0072657">
    <property type="term" value="P:protein localization to membrane"/>
    <property type="evidence" value="ECO:0007669"/>
    <property type="project" value="UniProtKB-ARBA"/>
</dbReference>
<dbReference type="EMBL" id="EAAA01001422">
    <property type="status" value="NOT_ANNOTATED_CDS"/>
    <property type="molecule type" value="Genomic_DNA"/>
</dbReference>
<dbReference type="FunFam" id="1.25.40.470:FF:000006">
    <property type="entry name" value="WD repeat-containing protein 19 isoform X1"/>
    <property type="match status" value="1"/>
</dbReference>
<dbReference type="Proteomes" id="UP000008144">
    <property type="component" value="Chromosome 2"/>
</dbReference>
<evidence type="ECO:0000256" key="5">
    <source>
        <dbReference type="ARBA" id="ARBA00022574"/>
    </source>
</evidence>
<keyword evidence="12" id="KW-0966">Cell projection</keyword>
<dbReference type="STRING" id="7719.ENSCINP00000010279"/>
<evidence type="ECO:0000256" key="6">
    <source>
        <dbReference type="ARBA" id="ARBA00022737"/>
    </source>
</evidence>
<keyword evidence="11" id="KW-0206">Cytoskeleton</keyword>
<evidence type="ECO:0000256" key="8">
    <source>
        <dbReference type="ARBA" id="ARBA00022803"/>
    </source>
</evidence>
<evidence type="ECO:0000256" key="12">
    <source>
        <dbReference type="ARBA" id="ARBA00023273"/>
    </source>
</evidence>
<dbReference type="Pfam" id="PF23389">
    <property type="entry name" value="Beta-prop_WDR19_1st"/>
    <property type="match status" value="1"/>
</dbReference>
<accession>F6WLW9</accession>
<dbReference type="FunCoup" id="F6WLW9">
    <property type="interactions" value="61"/>
</dbReference>
<feature type="domain" description="IFT121-like zinc finger" evidence="19">
    <location>
        <begin position="1321"/>
        <end position="1367"/>
    </location>
</feature>
<dbReference type="InParanoid" id="F6WLW9"/>
<keyword evidence="10" id="KW-0969">Cilium</keyword>
<dbReference type="InterPro" id="IPR015943">
    <property type="entry name" value="WD40/YVTN_repeat-like_dom_sf"/>
</dbReference>
<evidence type="ECO:0000256" key="2">
    <source>
        <dbReference type="ARBA" id="ARBA00004230"/>
    </source>
</evidence>
<evidence type="ECO:0000256" key="15">
    <source>
        <dbReference type="ARBA" id="ARBA00070579"/>
    </source>
</evidence>
<dbReference type="Gene3D" id="2.130.10.10">
    <property type="entry name" value="YVTN repeat-like/Quinoprotein amine dehydrogenase"/>
    <property type="match status" value="1"/>
</dbReference>
<dbReference type="GeneTree" id="ENSGT00590000083165"/>
<keyword evidence="7" id="KW-0970">Cilium biogenesis/degradation</keyword>